<feature type="compositionally biased region" description="Basic and acidic residues" evidence="4">
    <location>
        <begin position="470"/>
        <end position="484"/>
    </location>
</feature>
<dbReference type="Proteomes" id="UP000824120">
    <property type="component" value="Chromosome 12"/>
</dbReference>
<dbReference type="Gene3D" id="1.10.10.60">
    <property type="entry name" value="Homeodomain-like"/>
    <property type="match status" value="1"/>
</dbReference>
<feature type="region of interest" description="Disordered" evidence="4">
    <location>
        <begin position="1"/>
        <end position="20"/>
    </location>
</feature>
<keyword evidence="2 3" id="KW-0238">DNA-binding</keyword>
<feature type="compositionally biased region" description="Basic and acidic residues" evidence="4">
    <location>
        <begin position="1"/>
        <end position="15"/>
    </location>
</feature>
<feature type="compositionally biased region" description="Acidic residues" evidence="4">
    <location>
        <begin position="513"/>
        <end position="523"/>
    </location>
</feature>
<dbReference type="PANTHER" id="PTHR47713:SF2">
    <property type="entry name" value="HOMEODOMAIN-LIKE SUPERFAMILY PROTEIN"/>
    <property type="match status" value="1"/>
</dbReference>
<evidence type="ECO:0000256" key="3">
    <source>
        <dbReference type="RuleBase" id="RU000682"/>
    </source>
</evidence>
<keyword evidence="7" id="KW-1185">Reference proteome</keyword>
<evidence type="ECO:0000313" key="6">
    <source>
        <dbReference type="EMBL" id="KAG5574037.1"/>
    </source>
</evidence>
<accession>A0A9J5WEX6</accession>
<feature type="compositionally biased region" description="Polar residues" evidence="4">
    <location>
        <begin position="156"/>
        <end position="165"/>
    </location>
</feature>
<dbReference type="PROSITE" id="PS50071">
    <property type="entry name" value="HOMEOBOX_2"/>
    <property type="match status" value="1"/>
</dbReference>
<feature type="compositionally biased region" description="Polar residues" evidence="4">
    <location>
        <begin position="490"/>
        <end position="509"/>
    </location>
</feature>
<organism evidence="6 7">
    <name type="scientific">Solanum commersonii</name>
    <name type="common">Commerson's wild potato</name>
    <name type="synonym">Commerson's nightshade</name>
    <dbReference type="NCBI Taxonomy" id="4109"/>
    <lineage>
        <taxon>Eukaryota</taxon>
        <taxon>Viridiplantae</taxon>
        <taxon>Streptophyta</taxon>
        <taxon>Embryophyta</taxon>
        <taxon>Tracheophyta</taxon>
        <taxon>Spermatophyta</taxon>
        <taxon>Magnoliopsida</taxon>
        <taxon>eudicotyledons</taxon>
        <taxon>Gunneridae</taxon>
        <taxon>Pentapetalae</taxon>
        <taxon>asterids</taxon>
        <taxon>lamiids</taxon>
        <taxon>Solanales</taxon>
        <taxon>Solanaceae</taxon>
        <taxon>Solanoideae</taxon>
        <taxon>Solaneae</taxon>
        <taxon>Solanum</taxon>
    </lineage>
</organism>
<evidence type="ECO:0000259" key="5">
    <source>
        <dbReference type="PROSITE" id="PS50071"/>
    </source>
</evidence>
<keyword evidence="2 3" id="KW-0539">Nucleus</keyword>
<feature type="domain" description="Homeobox" evidence="5">
    <location>
        <begin position="16"/>
        <end position="76"/>
    </location>
</feature>
<dbReference type="SUPFAM" id="SSF46689">
    <property type="entry name" value="Homeodomain-like"/>
    <property type="match status" value="1"/>
</dbReference>
<evidence type="ECO:0000256" key="4">
    <source>
        <dbReference type="SAM" id="MobiDB-lite"/>
    </source>
</evidence>
<feature type="region of interest" description="Disordered" evidence="4">
    <location>
        <begin position="77"/>
        <end position="130"/>
    </location>
</feature>
<comment type="subcellular location">
    <subcellularLocation>
        <location evidence="1 2 3">Nucleus</location>
    </subcellularLocation>
</comment>
<sequence>MEDSREIHSEDDKGHVGKLKARILKTPAQTEGLEKFYEEHKYPTESMKLEVAQSLGLTEKQVSGWFCHRRLKDKRLLSRETNAKGRQDRSSGVIQDRGSGFRQDSCGSTKQADDKYFDHREVESRRLTGPEVSAVDVTREVDTRYRAESNLMEDTPSGSSSSLRDARFSQNVESFDMATSRYLPGNEPADLKHVKPRTGPSGYLKVKAKVENASITAVKRQLGSVYRQDGPLLGVVFDLLPRGAFESSVQTPVDDPEYAGEPVPYLTPDFTKVDKQSNSCIRYGSISKTNSHGSDLDGANFKKSNKSAHPEYYINQKPGQNSSMHNGDRYYLERNSSIEMRKGSGREVAVDGRCNYKLMAKHDGAEIKTSPGSSGGFRSSYSAKVNREQVTPRFTSRNGVSLEIAEEEDLECKPSIFFQKGTKHRYCPERELPSKVEKDYIHVDRPTVDEDYNEDRVKIPWENEIRAAKRARDDEAPNHQEYVRKASVTRMPSQTNHQIRSAAEMSSSFSEDDKTEETSSFED</sequence>
<reference evidence="6 7" key="1">
    <citation type="submission" date="2020-09" db="EMBL/GenBank/DDBJ databases">
        <title>De no assembly of potato wild relative species, Solanum commersonii.</title>
        <authorList>
            <person name="Cho K."/>
        </authorList>
    </citation>
    <scope>NUCLEOTIDE SEQUENCE [LARGE SCALE GENOMIC DNA]</scope>
    <source>
        <strain evidence="6">LZ3.2</strain>
        <tissue evidence="6">Leaf</tissue>
    </source>
</reference>
<dbReference type="GO" id="GO:0005634">
    <property type="term" value="C:nucleus"/>
    <property type="evidence" value="ECO:0007669"/>
    <property type="project" value="UniProtKB-SubCell"/>
</dbReference>
<dbReference type="InterPro" id="IPR009057">
    <property type="entry name" value="Homeodomain-like_sf"/>
</dbReference>
<dbReference type="OrthoDB" id="6159439at2759"/>
<dbReference type="PANTHER" id="PTHR47713">
    <property type="entry name" value="HOMEODOMAIN-LIKE SUPERFAMILY PROTEIN"/>
    <property type="match status" value="1"/>
</dbReference>
<feature type="compositionally biased region" description="Basic and acidic residues" evidence="4">
    <location>
        <begin position="111"/>
        <end position="128"/>
    </location>
</feature>
<protein>
    <recommendedName>
        <fullName evidence="5">Homeobox domain-containing protein</fullName>
    </recommendedName>
</protein>
<dbReference type="AlphaFoldDB" id="A0A9J5WEX6"/>
<feature type="compositionally biased region" description="Basic and acidic residues" evidence="4">
    <location>
        <begin position="77"/>
        <end position="89"/>
    </location>
</feature>
<feature type="DNA-binding region" description="Homeobox" evidence="2">
    <location>
        <begin position="18"/>
        <end position="77"/>
    </location>
</feature>
<comment type="caution">
    <text evidence="6">The sequence shown here is derived from an EMBL/GenBank/DDBJ whole genome shotgun (WGS) entry which is preliminary data.</text>
</comment>
<gene>
    <name evidence="6" type="ORF">H5410_063803</name>
</gene>
<evidence type="ECO:0000256" key="1">
    <source>
        <dbReference type="ARBA" id="ARBA00004123"/>
    </source>
</evidence>
<dbReference type="InterPro" id="IPR001356">
    <property type="entry name" value="HD"/>
</dbReference>
<keyword evidence="2 3" id="KW-0371">Homeobox</keyword>
<feature type="region of interest" description="Disordered" evidence="4">
    <location>
        <begin position="146"/>
        <end position="165"/>
    </location>
</feature>
<evidence type="ECO:0000256" key="2">
    <source>
        <dbReference type="PROSITE-ProRule" id="PRU00108"/>
    </source>
</evidence>
<evidence type="ECO:0000313" key="7">
    <source>
        <dbReference type="Proteomes" id="UP000824120"/>
    </source>
</evidence>
<dbReference type="GO" id="GO:0003677">
    <property type="term" value="F:DNA binding"/>
    <property type="evidence" value="ECO:0007669"/>
    <property type="project" value="UniProtKB-UniRule"/>
</dbReference>
<name>A0A9J5WEX6_SOLCO</name>
<dbReference type="Pfam" id="PF00046">
    <property type="entry name" value="Homeodomain"/>
    <property type="match status" value="1"/>
</dbReference>
<dbReference type="SMART" id="SM00389">
    <property type="entry name" value="HOX"/>
    <property type="match status" value="1"/>
</dbReference>
<feature type="region of interest" description="Disordered" evidence="4">
    <location>
        <begin position="470"/>
        <end position="523"/>
    </location>
</feature>
<dbReference type="EMBL" id="JACXVP010000012">
    <property type="protein sequence ID" value="KAG5574037.1"/>
    <property type="molecule type" value="Genomic_DNA"/>
</dbReference>
<dbReference type="CDD" id="cd00086">
    <property type="entry name" value="homeodomain"/>
    <property type="match status" value="1"/>
</dbReference>
<proteinExistence type="predicted"/>